<keyword evidence="7 9" id="KW-0472">Membrane</keyword>
<evidence type="ECO:0000256" key="4">
    <source>
        <dbReference type="ARBA" id="ARBA00022729"/>
    </source>
</evidence>
<dbReference type="Pfam" id="PF01105">
    <property type="entry name" value="EMP24_GP25L"/>
    <property type="match status" value="1"/>
</dbReference>
<feature type="signal peptide" evidence="10">
    <location>
        <begin position="1"/>
        <end position="24"/>
    </location>
</feature>
<evidence type="ECO:0000256" key="3">
    <source>
        <dbReference type="ARBA" id="ARBA00022692"/>
    </source>
</evidence>
<comment type="caution">
    <text evidence="12">The sequence shown here is derived from an EMBL/GenBank/DDBJ whole genome shotgun (WGS) entry which is preliminary data.</text>
</comment>
<evidence type="ECO:0000313" key="12">
    <source>
        <dbReference type="EMBL" id="VVB03955.1"/>
    </source>
</evidence>
<sequence length="218" mass="24869">MEIRRSSILILILILVLLSQRSVSMRYELKSGQTKCIAEDIHKNSMSVGKYFIVNPNEDQPLPSSHKIHVQVMPPQGTGMIHEADNVESGQFSFTATETGNYLACISVVDHKPETTLTLDFDWRSGVHSVHSKDWSKVAKRTQVVMMEHAVKDLLDTVSSIHDEMFYLREREEEMQVLNRSTNAKMGWLSFVSLGVCLSVAGIQFWHLKTFFEKKKLI</sequence>
<feature type="transmembrane region" description="Helical" evidence="9">
    <location>
        <begin position="186"/>
        <end position="208"/>
    </location>
</feature>
<dbReference type="OrthoDB" id="1929172at2759"/>
<evidence type="ECO:0000256" key="10">
    <source>
        <dbReference type="SAM" id="SignalP"/>
    </source>
</evidence>
<evidence type="ECO:0000256" key="6">
    <source>
        <dbReference type="ARBA" id="ARBA00023054"/>
    </source>
</evidence>
<dbReference type="EMBL" id="CABITT030000005">
    <property type="protein sequence ID" value="VVB03955.1"/>
    <property type="molecule type" value="Genomic_DNA"/>
</dbReference>
<dbReference type="AlphaFoldDB" id="A0A565BRF1"/>
<comment type="subcellular location">
    <subcellularLocation>
        <location evidence="1 8">Membrane</location>
        <topology evidence="1 8">Single-pass type I membrane protein</topology>
    </subcellularLocation>
</comment>
<evidence type="ECO:0000259" key="11">
    <source>
        <dbReference type="PROSITE" id="PS50866"/>
    </source>
</evidence>
<reference evidence="12" key="1">
    <citation type="submission" date="2019-07" db="EMBL/GenBank/DDBJ databases">
        <authorList>
            <person name="Dittberner H."/>
        </authorList>
    </citation>
    <scope>NUCLEOTIDE SEQUENCE [LARGE SCALE GENOMIC DNA]</scope>
</reference>
<evidence type="ECO:0000256" key="1">
    <source>
        <dbReference type="ARBA" id="ARBA00004479"/>
    </source>
</evidence>
<organism evidence="12 13">
    <name type="scientific">Arabis nemorensis</name>
    <dbReference type="NCBI Taxonomy" id="586526"/>
    <lineage>
        <taxon>Eukaryota</taxon>
        <taxon>Viridiplantae</taxon>
        <taxon>Streptophyta</taxon>
        <taxon>Embryophyta</taxon>
        <taxon>Tracheophyta</taxon>
        <taxon>Spermatophyta</taxon>
        <taxon>Magnoliopsida</taxon>
        <taxon>eudicotyledons</taxon>
        <taxon>Gunneridae</taxon>
        <taxon>Pentapetalae</taxon>
        <taxon>rosids</taxon>
        <taxon>malvids</taxon>
        <taxon>Brassicales</taxon>
        <taxon>Brassicaceae</taxon>
        <taxon>Arabideae</taxon>
        <taxon>Arabis</taxon>
    </lineage>
</organism>
<dbReference type="GO" id="GO:0016020">
    <property type="term" value="C:membrane"/>
    <property type="evidence" value="ECO:0007669"/>
    <property type="project" value="UniProtKB-SubCell"/>
</dbReference>
<dbReference type="Proteomes" id="UP000489600">
    <property type="component" value="Unassembled WGS sequence"/>
</dbReference>
<gene>
    <name evidence="12" type="ORF">ANE_LOCUS14399</name>
</gene>
<dbReference type="PANTHER" id="PTHR22811">
    <property type="entry name" value="TRANSMEMBRANE EMP24 DOMAIN-CONTAINING PROTEIN"/>
    <property type="match status" value="1"/>
</dbReference>
<evidence type="ECO:0000256" key="8">
    <source>
        <dbReference type="RuleBase" id="RU003827"/>
    </source>
</evidence>
<accession>A0A565BRF1</accession>
<keyword evidence="5 9" id="KW-1133">Transmembrane helix</keyword>
<evidence type="ECO:0000256" key="2">
    <source>
        <dbReference type="ARBA" id="ARBA00007104"/>
    </source>
</evidence>
<protein>
    <recommendedName>
        <fullName evidence="11">GOLD domain-containing protein</fullName>
    </recommendedName>
</protein>
<keyword evidence="3 8" id="KW-0812">Transmembrane</keyword>
<keyword evidence="4 10" id="KW-0732">Signal</keyword>
<proteinExistence type="inferred from homology"/>
<evidence type="ECO:0000256" key="5">
    <source>
        <dbReference type="ARBA" id="ARBA00022989"/>
    </source>
</evidence>
<dbReference type="InterPro" id="IPR009038">
    <property type="entry name" value="GOLD_dom"/>
</dbReference>
<feature type="domain" description="GOLD" evidence="11">
    <location>
        <begin position="34"/>
        <end position="151"/>
    </location>
</feature>
<dbReference type="PROSITE" id="PS50866">
    <property type="entry name" value="GOLD"/>
    <property type="match status" value="1"/>
</dbReference>
<dbReference type="InterPro" id="IPR015720">
    <property type="entry name" value="Emp24-like"/>
</dbReference>
<evidence type="ECO:0000256" key="7">
    <source>
        <dbReference type="ARBA" id="ARBA00023136"/>
    </source>
</evidence>
<evidence type="ECO:0000313" key="13">
    <source>
        <dbReference type="Proteomes" id="UP000489600"/>
    </source>
</evidence>
<name>A0A565BRF1_9BRAS</name>
<keyword evidence="13" id="KW-1185">Reference proteome</keyword>
<comment type="similarity">
    <text evidence="2 8">Belongs to the EMP24/GP25L family.</text>
</comment>
<dbReference type="SMART" id="SM01190">
    <property type="entry name" value="EMP24_GP25L"/>
    <property type="match status" value="1"/>
</dbReference>
<keyword evidence="6" id="KW-0175">Coiled coil</keyword>
<feature type="chain" id="PRO_5022044418" description="GOLD domain-containing protein" evidence="10">
    <location>
        <begin position="25"/>
        <end position="218"/>
    </location>
</feature>
<evidence type="ECO:0000256" key="9">
    <source>
        <dbReference type="SAM" id="Phobius"/>
    </source>
</evidence>